<feature type="coiled-coil region" evidence="2">
    <location>
        <begin position="247"/>
        <end position="406"/>
    </location>
</feature>
<dbReference type="InterPro" id="IPR011010">
    <property type="entry name" value="DNA_brk_join_enz"/>
</dbReference>
<keyword evidence="3" id="KW-0812">Transmembrane</keyword>
<name>A0ABQ3FVG9_9BURK</name>
<dbReference type="PANTHER" id="PTHR32309:SF31">
    <property type="entry name" value="CAPSULAR EXOPOLYSACCHARIDE FAMILY"/>
    <property type="match status" value="1"/>
</dbReference>
<proteinExistence type="predicted"/>
<evidence type="ECO:0000256" key="2">
    <source>
        <dbReference type="SAM" id="Coils"/>
    </source>
</evidence>
<organism evidence="4 5">
    <name type="scientific">Pseudorhodoferax aquiterrae</name>
    <dbReference type="NCBI Taxonomy" id="747304"/>
    <lineage>
        <taxon>Bacteria</taxon>
        <taxon>Pseudomonadati</taxon>
        <taxon>Pseudomonadota</taxon>
        <taxon>Betaproteobacteria</taxon>
        <taxon>Burkholderiales</taxon>
        <taxon>Comamonadaceae</taxon>
    </lineage>
</organism>
<keyword evidence="3" id="KW-0472">Membrane</keyword>
<feature type="transmembrane region" description="Helical" evidence="3">
    <location>
        <begin position="51"/>
        <end position="71"/>
    </location>
</feature>
<dbReference type="InterPro" id="IPR050445">
    <property type="entry name" value="Bact_polysacc_biosynth/exp"/>
</dbReference>
<evidence type="ECO:0000313" key="5">
    <source>
        <dbReference type="Proteomes" id="UP000626210"/>
    </source>
</evidence>
<dbReference type="PANTHER" id="PTHR32309">
    <property type="entry name" value="TYROSINE-PROTEIN KINASE"/>
    <property type="match status" value="1"/>
</dbReference>
<comment type="caution">
    <text evidence="4">The sequence shown here is derived from an EMBL/GenBank/DDBJ whole genome shotgun (WGS) entry which is preliminary data.</text>
</comment>
<dbReference type="EMBL" id="BMYK01000001">
    <property type="protein sequence ID" value="GHC68987.1"/>
    <property type="molecule type" value="Genomic_DNA"/>
</dbReference>
<keyword evidence="1" id="KW-0233">DNA recombination</keyword>
<protein>
    <submittedName>
        <fullName evidence="4">Uncharacterized protein</fullName>
    </submittedName>
</protein>
<sequence length="695" mass="75319">MRFALSVRYFVPLDDDTARRLHAPAFQAYAAGTPLIDALPARRSAAMRRRVLVFFSVFLLSAIAGLTYNYLRPAVYLANARVQLTPSVLGASIAASAPRDASQDFLTELQNLGSRPVLEKVAQRLAGGPLQGAGLDERVQQLQEMLSLRPVDGTNVVRIEARGPDRQGVARLVNTLVEVYRDEQAAQGDNALQQQLAQARETAREMDERVRARQREVETFRINSAIVSAERSENQTLARLKGLGDAVAKNDERAAAAEGRVRALEEAVAQGRRLPSAKENPTVASIEARLSQLREDYKAMERQFTPQYLDMDPTARAARNRIADLQQQLDNERRKGVQNALTEAREELAGAKATAQRLQQQFGEDRQKAQNFTRRFAEFEAMKDDLKGLEQVRQGARQRLLALEATARERKPRLLVVEPATVPETAWRPLYTRDAAIAVGASLLLGFLAVWFVEFFNRTEPVAPGPSTVIVPQPWLQPHPTGPVLGAAPAMPAVAHQPETPPAPMATPLLAQALPRELEQYEVGQLLAATAPEHLPLLVCLLCGLSAEEAAALRVGDLDAAACRLTVPGDAPRALALSEPLLTLLVASAGAGAPPPQPLLSASGQALAAADVASVVTSSAFDAGLEQPQSVTPESLRHTYVAFLVRQGLRFGDLGRLVGRLSSEQLNALGPLAPPGERKPLAEIETLMPAVLALR</sequence>
<dbReference type="Proteomes" id="UP000626210">
    <property type="component" value="Unassembled WGS sequence"/>
</dbReference>
<dbReference type="SUPFAM" id="SSF56349">
    <property type="entry name" value="DNA breaking-rejoining enzymes"/>
    <property type="match status" value="1"/>
</dbReference>
<evidence type="ECO:0000256" key="3">
    <source>
        <dbReference type="SAM" id="Phobius"/>
    </source>
</evidence>
<feature type="coiled-coil region" evidence="2">
    <location>
        <begin position="189"/>
        <end position="216"/>
    </location>
</feature>
<evidence type="ECO:0000313" key="4">
    <source>
        <dbReference type="EMBL" id="GHC68987.1"/>
    </source>
</evidence>
<reference evidence="5" key="1">
    <citation type="journal article" date="2019" name="Int. J. Syst. Evol. Microbiol.">
        <title>The Global Catalogue of Microorganisms (GCM) 10K type strain sequencing project: providing services to taxonomists for standard genome sequencing and annotation.</title>
        <authorList>
            <consortium name="The Broad Institute Genomics Platform"/>
            <consortium name="The Broad Institute Genome Sequencing Center for Infectious Disease"/>
            <person name="Wu L."/>
            <person name="Ma J."/>
        </authorList>
    </citation>
    <scope>NUCLEOTIDE SEQUENCE [LARGE SCALE GENOMIC DNA]</scope>
    <source>
        <strain evidence="5">KCTC 23314</strain>
    </source>
</reference>
<keyword evidence="5" id="KW-1185">Reference proteome</keyword>
<keyword evidence="2" id="KW-0175">Coiled coil</keyword>
<evidence type="ECO:0000256" key="1">
    <source>
        <dbReference type="ARBA" id="ARBA00023172"/>
    </source>
</evidence>
<dbReference type="InterPro" id="IPR013762">
    <property type="entry name" value="Integrase-like_cat_sf"/>
</dbReference>
<dbReference type="Gene3D" id="1.10.443.10">
    <property type="entry name" value="Intergrase catalytic core"/>
    <property type="match status" value="1"/>
</dbReference>
<gene>
    <name evidence="4" type="ORF">GCM10007320_01890</name>
</gene>
<keyword evidence="3" id="KW-1133">Transmembrane helix</keyword>
<accession>A0ABQ3FVG9</accession>